<comment type="caution">
    <text evidence="1">The sequence shown here is derived from an EMBL/GenBank/DDBJ whole genome shotgun (WGS) entry which is preliminary data.</text>
</comment>
<evidence type="ECO:0000313" key="2">
    <source>
        <dbReference type="Proteomes" id="UP001589716"/>
    </source>
</evidence>
<proteinExistence type="predicted"/>
<protein>
    <submittedName>
        <fullName evidence="1">DUF6221 family protein</fullName>
    </submittedName>
</protein>
<organism evidence="1 2">
    <name type="scientific">Streptomyces roseoviridis</name>
    <dbReference type="NCBI Taxonomy" id="67361"/>
    <lineage>
        <taxon>Bacteria</taxon>
        <taxon>Bacillati</taxon>
        <taxon>Actinomycetota</taxon>
        <taxon>Actinomycetes</taxon>
        <taxon>Kitasatosporales</taxon>
        <taxon>Streptomycetaceae</taxon>
        <taxon>Streptomyces</taxon>
    </lineage>
</organism>
<reference evidence="1 2" key="1">
    <citation type="submission" date="2024-09" db="EMBL/GenBank/DDBJ databases">
        <authorList>
            <person name="Sun Q."/>
            <person name="Mori K."/>
        </authorList>
    </citation>
    <scope>NUCLEOTIDE SEQUENCE [LARGE SCALE GENOMIC DNA]</scope>
    <source>
        <strain evidence="1 2">JCM 4414</strain>
    </source>
</reference>
<name>A0ABV5R0J0_9ACTN</name>
<accession>A0ABV5R0J0</accession>
<evidence type="ECO:0000313" key="1">
    <source>
        <dbReference type="EMBL" id="MFB9558578.1"/>
    </source>
</evidence>
<keyword evidence="2" id="KW-1185">Reference proteome</keyword>
<dbReference type="InterPro" id="IPR046193">
    <property type="entry name" value="DUF6221"/>
</dbReference>
<gene>
    <name evidence="1" type="ORF">ACFFTP_30905</name>
</gene>
<dbReference type="Pfam" id="PF19730">
    <property type="entry name" value="DUF6221"/>
    <property type="match status" value="1"/>
</dbReference>
<dbReference type="RefSeq" id="WP_382746149.1">
    <property type="nucleotide sequence ID" value="NZ_JBHMCT010000030.1"/>
</dbReference>
<dbReference type="EMBL" id="JBHMCT010000030">
    <property type="protein sequence ID" value="MFB9558578.1"/>
    <property type="molecule type" value="Genomic_DNA"/>
</dbReference>
<dbReference type="Proteomes" id="UP001589716">
    <property type="component" value="Unassembled WGS sequence"/>
</dbReference>
<sequence length="138" mass="15462">MGSSPIRLDEVWAFCSARLDDDVRIARSVGFEHIEVVDYLWESKHLLLQGDSGSKSTGELDAALAEHVARHDPARVLAEVAWKRDQLAEHEPSLQAAERDGELTPMVVCAIDGDDCAFTMGLAALYDRHPDYQEEWRL</sequence>